<name>A0A1A8WDQ8_PLAOA</name>
<gene>
    <name evidence="1" type="ORF">POVCU2_0059860</name>
</gene>
<reference evidence="2" key="1">
    <citation type="submission" date="2016-05" db="EMBL/GenBank/DDBJ databases">
        <authorList>
            <person name="Naeem Raeece"/>
        </authorList>
    </citation>
    <scope>NUCLEOTIDE SEQUENCE [LARGE SCALE GENOMIC DNA]</scope>
</reference>
<proteinExistence type="predicted"/>
<accession>A0A1A8WDQ8</accession>
<protein>
    <submittedName>
        <fullName evidence="1">PIR Superfamily Protein</fullName>
    </submittedName>
</protein>
<dbReference type="Proteomes" id="UP000078560">
    <property type="component" value="Unassembled WGS sequence"/>
</dbReference>
<evidence type="ECO:0000313" key="2">
    <source>
        <dbReference type="Proteomes" id="UP000078560"/>
    </source>
</evidence>
<organism evidence="1 2">
    <name type="scientific">Plasmodium ovale curtisi</name>
    <dbReference type="NCBI Taxonomy" id="864141"/>
    <lineage>
        <taxon>Eukaryota</taxon>
        <taxon>Sar</taxon>
        <taxon>Alveolata</taxon>
        <taxon>Apicomplexa</taxon>
        <taxon>Aconoidasida</taxon>
        <taxon>Haemosporida</taxon>
        <taxon>Plasmodiidae</taxon>
        <taxon>Plasmodium</taxon>
        <taxon>Plasmodium (Plasmodium)</taxon>
    </lineage>
</organism>
<evidence type="ECO:0000313" key="1">
    <source>
        <dbReference type="EMBL" id="SBS90158.1"/>
    </source>
</evidence>
<sequence>MPHETTDTEKNEKLINLNSYENETAFCDNIKLAPESNNDIINICKKFIIFFKLLNNNYPNGGDAVNINHFQEKQKLKDKIHAIENKNYEKLNVTQNNSEHGLPQIENNIAYYTFFVKIYPNLLILLSLQYTLLFEYDEEKIKCNIMEILLEFLKYFNLNRGNTNVDLF</sequence>
<dbReference type="EMBL" id="FLQU01000897">
    <property type="protein sequence ID" value="SBS90158.1"/>
    <property type="molecule type" value="Genomic_DNA"/>
</dbReference>
<dbReference type="AlphaFoldDB" id="A0A1A8WDQ8"/>